<dbReference type="InterPro" id="IPR050833">
    <property type="entry name" value="Poly_Biosynth_Transport"/>
</dbReference>
<feature type="transmembrane region" description="Helical" evidence="6">
    <location>
        <begin position="162"/>
        <end position="183"/>
    </location>
</feature>
<dbReference type="Proteomes" id="UP000216189">
    <property type="component" value="Unassembled WGS sequence"/>
</dbReference>
<evidence type="ECO:0000256" key="2">
    <source>
        <dbReference type="ARBA" id="ARBA00022475"/>
    </source>
</evidence>
<evidence type="ECO:0000256" key="1">
    <source>
        <dbReference type="ARBA" id="ARBA00004651"/>
    </source>
</evidence>
<sequence length="511" mass="57965">MTMEYQSNNRRIVKNTLLLYMRMMFTMGISLFTSRVILNALGVEDYGIYNVIGGLVTMFTVISGSLSNAISRFLTIEIGLNNPQRINKVFSTGVNVHIVLAFIVLLLGELVGGWFLNSQMSIPSERIYAANWVLQFSLLSFCINLINVPYNAAIIAYEKMNVFAYIGIAEVIMKLVIAYLIYIALFDKLIYYSFLMFFVTIILRLIYGWYCNHKIQNCCYTFVYDSILIKEMSSFAGWGMLGTSAYMLNTQGVNMLINIYFGVIVNAARGVAVQVDAAIKQFVNSFTTAINPQITKSYAKGDYDYMLSLMCSSAKFSSYLMLFLAVPLVWESDMVLTLWLKKPPAGSSVFLRLLLLCTFVDNILANPLITAQLATGYMKKYQISVTIVGCLVFPLTWIAYSFGAPVETTYYLYAIVYFVLLFVRLYLIRHYIGFRIGEYINRVLIKILPVYILGFTLPLPIIFALNPSLIRLIITVLTSLICSCLIIFTIGLTCKERTLVKYKLMTIKKQL</sequence>
<feature type="transmembrane region" description="Helical" evidence="6">
    <location>
        <begin position="128"/>
        <end position="150"/>
    </location>
</feature>
<evidence type="ECO:0000256" key="4">
    <source>
        <dbReference type="ARBA" id="ARBA00022989"/>
    </source>
</evidence>
<keyword evidence="8" id="KW-1185">Reference proteome</keyword>
<feature type="transmembrane region" description="Helical" evidence="6">
    <location>
        <begin position="439"/>
        <end position="463"/>
    </location>
</feature>
<reference evidence="7 8" key="1">
    <citation type="submission" date="2017-08" db="EMBL/GenBank/DDBJ databases">
        <title>Comparative genomics of non-oral Prevotella species.</title>
        <authorList>
            <person name="Accetto T."/>
            <person name="Nograsek B."/>
            <person name="Avgustin G."/>
        </authorList>
    </citation>
    <scope>NUCLEOTIDE SEQUENCE [LARGE SCALE GENOMIC DNA]</scope>
    <source>
        <strain evidence="7 8">TC1-1</strain>
    </source>
</reference>
<feature type="transmembrane region" description="Helical" evidence="6">
    <location>
        <begin position="48"/>
        <end position="74"/>
    </location>
</feature>
<evidence type="ECO:0000313" key="7">
    <source>
        <dbReference type="EMBL" id="OYP57165.1"/>
    </source>
</evidence>
<dbReference type="InterPro" id="IPR002797">
    <property type="entry name" value="Polysacc_synth"/>
</dbReference>
<feature type="transmembrane region" description="Helical" evidence="6">
    <location>
        <begin position="20"/>
        <end position="42"/>
    </location>
</feature>
<accession>A0ABX4EKE9</accession>
<evidence type="ECO:0000256" key="6">
    <source>
        <dbReference type="SAM" id="Phobius"/>
    </source>
</evidence>
<feature type="transmembrane region" description="Helical" evidence="6">
    <location>
        <begin position="305"/>
        <end position="330"/>
    </location>
</feature>
<comment type="caution">
    <text evidence="7">The sequence shown here is derived from an EMBL/GenBank/DDBJ whole genome shotgun (WGS) entry which is preliminary data.</text>
</comment>
<dbReference type="EMBL" id="NPJF01000009">
    <property type="protein sequence ID" value="OYP57165.1"/>
    <property type="molecule type" value="Genomic_DNA"/>
</dbReference>
<keyword evidence="3 6" id="KW-0812">Transmembrane</keyword>
<name>A0ABX4EKE9_SEGBR</name>
<feature type="transmembrane region" description="Helical" evidence="6">
    <location>
        <begin position="350"/>
        <end position="369"/>
    </location>
</feature>
<dbReference type="PANTHER" id="PTHR30250:SF26">
    <property type="entry name" value="PSMA PROTEIN"/>
    <property type="match status" value="1"/>
</dbReference>
<keyword evidence="2" id="KW-1003">Cell membrane</keyword>
<evidence type="ECO:0000256" key="5">
    <source>
        <dbReference type="ARBA" id="ARBA00023136"/>
    </source>
</evidence>
<keyword evidence="4 6" id="KW-1133">Transmembrane helix</keyword>
<protein>
    <recommendedName>
        <fullName evidence="9">Lipopolysaccharide biosynthesis protein</fullName>
    </recommendedName>
</protein>
<feature type="transmembrane region" description="Helical" evidence="6">
    <location>
        <begin position="381"/>
        <end position="404"/>
    </location>
</feature>
<feature type="transmembrane region" description="Helical" evidence="6">
    <location>
        <begin position="189"/>
        <end position="207"/>
    </location>
</feature>
<organism evidence="7 8">
    <name type="scientific">Segatella bryantii</name>
    <name type="common">Prevotella bryantii</name>
    <dbReference type="NCBI Taxonomy" id="77095"/>
    <lineage>
        <taxon>Bacteria</taxon>
        <taxon>Pseudomonadati</taxon>
        <taxon>Bacteroidota</taxon>
        <taxon>Bacteroidia</taxon>
        <taxon>Bacteroidales</taxon>
        <taxon>Prevotellaceae</taxon>
        <taxon>Segatella</taxon>
    </lineage>
</organism>
<feature type="transmembrane region" description="Helical" evidence="6">
    <location>
        <begin position="410"/>
        <end position="427"/>
    </location>
</feature>
<dbReference type="Pfam" id="PF01943">
    <property type="entry name" value="Polysacc_synt"/>
    <property type="match status" value="1"/>
</dbReference>
<feature type="transmembrane region" description="Helical" evidence="6">
    <location>
        <begin position="94"/>
        <end position="116"/>
    </location>
</feature>
<evidence type="ECO:0008006" key="9">
    <source>
        <dbReference type="Google" id="ProtNLM"/>
    </source>
</evidence>
<keyword evidence="5 6" id="KW-0472">Membrane</keyword>
<comment type="subcellular location">
    <subcellularLocation>
        <location evidence="1">Cell membrane</location>
        <topology evidence="1">Multi-pass membrane protein</topology>
    </subcellularLocation>
</comment>
<feature type="transmembrane region" description="Helical" evidence="6">
    <location>
        <begin position="469"/>
        <end position="494"/>
    </location>
</feature>
<dbReference type="PANTHER" id="PTHR30250">
    <property type="entry name" value="PST FAMILY PREDICTED COLANIC ACID TRANSPORTER"/>
    <property type="match status" value="1"/>
</dbReference>
<proteinExistence type="predicted"/>
<evidence type="ECO:0000313" key="8">
    <source>
        <dbReference type="Proteomes" id="UP000216189"/>
    </source>
</evidence>
<evidence type="ECO:0000256" key="3">
    <source>
        <dbReference type="ARBA" id="ARBA00022692"/>
    </source>
</evidence>
<gene>
    <name evidence="7" type="ORF">CIK91_01020</name>
</gene>